<sequence length="121" mass="12827">MALFSSQNGRANLCRIGGVVQNCIGDWVTVEEVGSLTIRHSFRQANKVTDAIAKQGAQLAVSNLKNILVTPPASLRHIVAADKQGLPSSKLVSMLTCNKLASFGNLSVLLDPDNSQVPNSV</sequence>
<keyword evidence="2" id="KW-1185">Reference proteome</keyword>
<dbReference type="AlphaFoldDB" id="A0A9J5Y4A6"/>
<gene>
    <name evidence="1" type="ORF">H5410_036050</name>
</gene>
<reference evidence="1 2" key="1">
    <citation type="submission" date="2020-09" db="EMBL/GenBank/DDBJ databases">
        <title>De no assembly of potato wild relative species, Solanum commersonii.</title>
        <authorList>
            <person name="Cho K."/>
        </authorList>
    </citation>
    <scope>NUCLEOTIDE SEQUENCE [LARGE SCALE GENOMIC DNA]</scope>
    <source>
        <strain evidence="1">LZ3.2</strain>
        <tissue evidence="1">Leaf</tissue>
    </source>
</reference>
<proteinExistence type="predicted"/>
<dbReference type="OrthoDB" id="1325793at2759"/>
<dbReference type="EMBL" id="JACXVP010000007">
    <property type="protein sequence ID" value="KAG5594818.1"/>
    <property type="molecule type" value="Genomic_DNA"/>
</dbReference>
<comment type="caution">
    <text evidence="1">The sequence shown here is derived from an EMBL/GenBank/DDBJ whole genome shotgun (WGS) entry which is preliminary data.</text>
</comment>
<evidence type="ECO:0000313" key="2">
    <source>
        <dbReference type="Proteomes" id="UP000824120"/>
    </source>
</evidence>
<evidence type="ECO:0000313" key="1">
    <source>
        <dbReference type="EMBL" id="KAG5594818.1"/>
    </source>
</evidence>
<dbReference type="Proteomes" id="UP000824120">
    <property type="component" value="Chromosome 7"/>
</dbReference>
<organism evidence="1 2">
    <name type="scientific">Solanum commersonii</name>
    <name type="common">Commerson's wild potato</name>
    <name type="synonym">Commerson's nightshade</name>
    <dbReference type="NCBI Taxonomy" id="4109"/>
    <lineage>
        <taxon>Eukaryota</taxon>
        <taxon>Viridiplantae</taxon>
        <taxon>Streptophyta</taxon>
        <taxon>Embryophyta</taxon>
        <taxon>Tracheophyta</taxon>
        <taxon>Spermatophyta</taxon>
        <taxon>Magnoliopsida</taxon>
        <taxon>eudicotyledons</taxon>
        <taxon>Gunneridae</taxon>
        <taxon>Pentapetalae</taxon>
        <taxon>asterids</taxon>
        <taxon>lamiids</taxon>
        <taxon>Solanales</taxon>
        <taxon>Solanaceae</taxon>
        <taxon>Solanoideae</taxon>
        <taxon>Solaneae</taxon>
        <taxon>Solanum</taxon>
    </lineage>
</organism>
<protein>
    <submittedName>
        <fullName evidence="1">Uncharacterized protein</fullName>
    </submittedName>
</protein>
<feature type="non-terminal residue" evidence="1">
    <location>
        <position position="1"/>
    </location>
</feature>
<name>A0A9J5Y4A6_SOLCO</name>
<accession>A0A9J5Y4A6</accession>